<accession>X1PGX0</accession>
<dbReference type="Gene3D" id="3.90.25.10">
    <property type="entry name" value="UDP-galactose 4-epimerase, domain 1"/>
    <property type="match status" value="1"/>
</dbReference>
<keyword evidence="4" id="KW-0456">Lyase</keyword>
<dbReference type="InterPro" id="IPR016040">
    <property type="entry name" value="NAD(P)-bd_dom"/>
</dbReference>
<evidence type="ECO:0000256" key="3">
    <source>
        <dbReference type="ARBA" id="ARBA00011989"/>
    </source>
</evidence>
<comment type="cofactor">
    <cofactor evidence="1">
        <name>NADP(+)</name>
        <dbReference type="ChEBI" id="CHEBI:58349"/>
    </cofactor>
</comment>
<dbReference type="InterPro" id="IPR006368">
    <property type="entry name" value="GDP_Man_deHydtase"/>
</dbReference>
<evidence type="ECO:0000259" key="5">
    <source>
        <dbReference type="Pfam" id="PF16363"/>
    </source>
</evidence>
<dbReference type="PANTHER" id="PTHR43715">
    <property type="entry name" value="GDP-MANNOSE 4,6-DEHYDRATASE"/>
    <property type="match status" value="1"/>
</dbReference>
<evidence type="ECO:0000256" key="2">
    <source>
        <dbReference type="ARBA" id="ARBA00009263"/>
    </source>
</evidence>
<sequence>ERRGPEFVTRKITLTAVKIKLGKAKKLVLGNLESKQDWGYAPDYVRAMWLMLQQKKADDYVICTGEVHSVREACQIAFSHLGLDWQKFVIQDKKFFRKEKETKFFGDADKARKKLTWKSEVGFKEMIEKMVENDLKLTRKE</sequence>
<name>X1PGX0_9ZZZZ</name>
<reference evidence="6" key="1">
    <citation type="journal article" date="2014" name="Front. Microbiol.">
        <title>High frequency of phylogenetically diverse reductive dehalogenase-homologous genes in deep subseafloor sedimentary metagenomes.</title>
        <authorList>
            <person name="Kawai M."/>
            <person name="Futagami T."/>
            <person name="Toyoda A."/>
            <person name="Takaki Y."/>
            <person name="Nishi S."/>
            <person name="Hori S."/>
            <person name="Arai W."/>
            <person name="Tsubouchi T."/>
            <person name="Morono Y."/>
            <person name="Uchiyama I."/>
            <person name="Ito T."/>
            <person name="Fujiyama A."/>
            <person name="Inagaki F."/>
            <person name="Takami H."/>
        </authorList>
    </citation>
    <scope>NUCLEOTIDE SEQUENCE</scope>
    <source>
        <strain evidence="6">Expedition CK06-06</strain>
    </source>
</reference>
<dbReference type="AlphaFoldDB" id="X1PGX0"/>
<dbReference type="PANTHER" id="PTHR43715:SF1">
    <property type="entry name" value="GDP-MANNOSE 4,6 DEHYDRATASE"/>
    <property type="match status" value="1"/>
</dbReference>
<feature type="domain" description="NAD(P)-binding" evidence="5">
    <location>
        <begin position="2"/>
        <end position="130"/>
    </location>
</feature>
<feature type="non-terminal residue" evidence="6">
    <location>
        <position position="1"/>
    </location>
</feature>
<evidence type="ECO:0000256" key="1">
    <source>
        <dbReference type="ARBA" id="ARBA00001937"/>
    </source>
</evidence>
<protein>
    <recommendedName>
        <fullName evidence="3">GDP-mannose 4,6-dehydratase</fullName>
        <ecNumber evidence="3">4.2.1.47</ecNumber>
    </recommendedName>
</protein>
<dbReference type="Gene3D" id="3.40.50.720">
    <property type="entry name" value="NAD(P)-binding Rossmann-like Domain"/>
    <property type="match status" value="1"/>
</dbReference>
<dbReference type="SUPFAM" id="SSF51735">
    <property type="entry name" value="NAD(P)-binding Rossmann-fold domains"/>
    <property type="match status" value="1"/>
</dbReference>
<evidence type="ECO:0000313" key="6">
    <source>
        <dbReference type="EMBL" id="GAI55542.1"/>
    </source>
</evidence>
<gene>
    <name evidence="6" type="ORF">S06H3_55057</name>
</gene>
<dbReference type="EMBL" id="BARV01035265">
    <property type="protein sequence ID" value="GAI55542.1"/>
    <property type="molecule type" value="Genomic_DNA"/>
</dbReference>
<organism evidence="6">
    <name type="scientific">marine sediment metagenome</name>
    <dbReference type="NCBI Taxonomy" id="412755"/>
    <lineage>
        <taxon>unclassified sequences</taxon>
        <taxon>metagenomes</taxon>
        <taxon>ecological metagenomes</taxon>
    </lineage>
</organism>
<proteinExistence type="inferred from homology"/>
<dbReference type="EC" id="4.2.1.47" evidence="3"/>
<comment type="similarity">
    <text evidence="2">Belongs to the NAD(P)-dependent epimerase/dehydratase family. GDP-mannose 4,6-dehydratase subfamily.</text>
</comment>
<comment type="caution">
    <text evidence="6">The sequence shown here is derived from an EMBL/GenBank/DDBJ whole genome shotgun (WGS) entry which is preliminary data.</text>
</comment>
<evidence type="ECO:0000256" key="4">
    <source>
        <dbReference type="ARBA" id="ARBA00023239"/>
    </source>
</evidence>
<dbReference type="GO" id="GO:0008446">
    <property type="term" value="F:GDP-mannose 4,6-dehydratase activity"/>
    <property type="evidence" value="ECO:0007669"/>
    <property type="project" value="UniProtKB-EC"/>
</dbReference>
<dbReference type="Pfam" id="PF16363">
    <property type="entry name" value="GDP_Man_Dehyd"/>
    <property type="match status" value="1"/>
</dbReference>
<dbReference type="GO" id="GO:0042351">
    <property type="term" value="P:'de novo' GDP-L-fucose biosynthetic process"/>
    <property type="evidence" value="ECO:0007669"/>
    <property type="project" value="TreeGrafter"/>
</dbReference>
<dbReference type="InterPro" id="IPR036291">
    <property type="entry name" value="NAD(P)-bd_dom_sf"/>
</dbReference>